<dbReference type="PROSITE" id="PS51747">
    <property type="entry name" value="CYT_DCMP_DEAMINASES_2"/>
    <property type="match status" value="1"/>
</dbReference>
<dbReference type="Pfam" id="PF00383">
    <property type="entry name" value="dCMP_cyt_deam_1"/>
    <property type="match status" value="1"/>
</dbReference>
<dbReference type="PROSITE" id="PS00903">
    <property type="entry name" value="CYT_DCMP_DEAMINASES_1"/>
    <property type="match status" value="1"/>
</dbReference>
<dbReference type="SUPFAM" id="SSF53927">
    <property type="entry name" value="Cytidine deaminase-like"/>
    <property type="match status" value="1"/>
</dbReference>
<comment type="caution">
    <text evidence="6">The sequence shown here is derived from an EMBL/GenBank/DDBJ whole genome shotgun (WGS) entry which is preliminary data.</text>
</comment>
<comment type="similarity">
    <text evidence="1">Belongs to the cytidine and deoxycytidylate deaminase family.</text>
</comment>
<evidence type="ECO:0000313" key="6">
    <source>
        <dbReference type="EMBL" id="TKW65164.1"/>
    </source>
</evidence>
<dbReference type="InterPro" id="IPR016192">
    <property type="entry name" value="APOBEC/CMP_deaminase_Zn-bd"/>
</dbReference>
<evidence type="ECO:0000256" key="2">
    <source>
        <dbReference type="ARBA" id="ARBA00022723"/>
    </source>
</evidence>
<name>A0A533I470_PARDE</name>
<evidence type="ECO:0000313" key="7">
    <source>
        <dbReference type="Proteomes" id="UP000315344"/>
    </source>
</evidence>
<proteinExistence type="inferred from homology"/>
<dbReference type="Gene3D" id="3.40.140.10">
    <property type="entry name" value="Cytidine Deaminase, domain 2"/>
    <property type="match status" value="1"/>
</dbReference>
<evidence type="ECO:0000256" key="4">
    <source>
        <dbReference type="ARBA" id="ARBA00022833"/>
    </source>
</evidence>
<dbReference type="EMBL" id="VAFL01000015">
    <property type="protein sequence ID" value="TKW65164.1"/>
    <property type="molecule type" value="Genomic_DNA"/>
</dbReference>
<dbReference type="InterPro" id="IPR016193">
    <property type="entry name" value="Cytidine_deaminase-like"/>
</dbReference>
<dbReference type="Proteomes" id="UP000315344">
    <property type="component" value="Unassembled WGS sequence"/>
</dbReference>
<evidence type="ECO:0000259" key="5">
    <source>
        <dbReference type="PROSITE" id="PS51747"/>
    </source>
</evidence>
<keyword evidence="2" id="KW-0479">Metal-binding</keyword>
<dbReference type="GO" id="GO:0004132">
    <property type="term" value="F:dCMP deaminase activity"/>
    <property type="evidence" value="ECO:0007669"/>
    <property type="project" value="TreeGrafter"/>
</dbReference>
<feature type="domain" description="CMP/dCMP-type deaminase" evidence="5">
    <location>
        <begin position="52"/>
        <end position="181"/>
    </location>
</feature>
<dbReference type="InterPro" id="IPR015517">
    <property type="entry name" value="dCMP_deaminase-rel"/>
</dbReference>
<sequence>MAEDPHAEPPGSAELPWARGAPRCRDASPVLGCPELWLDHGYRLMLNPLKSKYWPMYFNMAYAAQMQTEAKREKVGAIIVHPSGVIVPGFNGQPAGHHTNCCENTPVVENGRQRMKTDTSVIHAEINAINKAKAIGLNLTGSHLFSTVSPCPNCCVAIIEEEFAAVHYDRHHDDMDGIIRLDEAGIIVVPR</sequence>
<dbReference type="PANTHER" id="PTHR11086:SF18">
    <property type="entry name" value="DEOXYCYTIDYLATE DEAMINASE"/>
    <property type="match status" value="1"/>
</dbReference>
<gene>
    <name evidence="6" type="ORF">DI616_15670</name>
</gene>
<evidence type="ECO:0000256" key="1">
    <source>
        <dbReference type="ARBA" id="ARBA00006576"/>
    </source>
</evidence>
<keyword evidence="3" id="KW-0378">Hydrolase</keyword>
<accession>A0A533I470</accession>
<dbReference type="InterPro" id="IPR002125">
    <property type="entry name" value="CMP_dCMP_dom"/>
</dbReference>
<evidence type="ECO:0000256" key="3">
    <source>
        <dbReference type="ARBA" id="ARBA00022801"/>
    </source>
</evidence>
<dbReference type="PANTHER" id="PTHR11086">
    <property type="entry name" value="DEOXYCYTIDYLATE DEAMINASE-RELATED"/>
    <property type="match status" value="1"/>
</dbReference>
<protein>
    <recommendedName>
        <fullName evidence="5">CMP/dCMP-type deaminase domain-containing protein</fullName>
    </recommendedName>
</protein>
<dbReference type="GO" id="GO:0005737">
    <property type="term" value="C:cytoplasm"/>
    <property type="evidence" value="ECO:0007669"/>
    <property type="project" value="TreeGrafter"/>
</dbReference>
<dbReference type="AlphaFoldDB" id="A0A533I470"/>
<organism evidence="6 7">
    <name type="scientific">Paracoccus denitrificans</name>
    <dbReference type="NCBI Taxonomy" id="266"/>
    <lineage>
        <taxon>Bacteria</taxon>
        <taxon>Pseudomonadati</taxon>
        <taxon>Pseudomonadota</taxon>
        <taxon>Alphaproteobacteria</taxon>
        <taxon>Rhodobacterales</taxon>
        <taxon>Paracoccaceae</taxon>
        <taxon>Paracoccus</taxon>
    </lineage>
</organism>
<keyword evidence="4" id="KW-0862">Zinc</keyword>
<dbReference type="GO" id="GO:0008270">
    <property type="term" value="F:zinc ion binding"/>
    <property type="evidence" value="ECO:0007669"/>
    <property type="project" value="InterPro"/>
</dbReference>
<reference evidence="6 7" key="1">
    <citation type="journal article" date="2017" name="Nat. Commun.">
        <title>In situ click chemistry generation of cyclooxygenase-2 inhibitors.</title>
        <authorList>
            <person name="Bhardwaj A."/>
            <person name="Kaur J."/>
            <person name="Wuest M."/>
            <person name="Wuest F."/>
        </authorList>
    </citation>
    <scope>NUCLEOTIDE SEQUENCE [LARGE SCALE GENOMIC DNA]</scope>
    <source>
        <strain evidence="6">S2_012_000_R3_94</strain>
    </source>
</reference>